<evidence type="ECO:0000313" key="1">
    <source>
        <dbReference type="EMBL" id="JAD94470.1"/>
    </source>
</evidence>
<reference evidence="1" key="2">
    <citation type="journal article" date="2015" name="Data Brief">
        <title>Shoot transcriptome of the giant reed, Arundo donax.</title>
        <authorList>
            <person name="Barrero R.A."/>
            <person name="Guerrero F.D."/>
            <person name="Moolhuijzen P."/>
            <person name="Goolsby J.A."/>
            <person name="Tidwell J."/>
            <person name="Bellgard S.E."/>
            <person name="Bellgard M.I."/>
        </authorList>
    </citation>
    <scope>NUCLEOTIDE SEQUENCE</scope>
    <source>
        <tissue evidence="1">Shoot tissue taken approximately 20 cm above the soil surface</tissue>
    </source>
</reference>
<organism evidence="1">
    <name type="scientific">Arundo donax</name>
    <name type="common">Giant reed</name>
    <name type="synonym">Donax arundinaceus</name>
    <dbReference type="NCBI Taxonomy" id="35708"/>
    <lineage>
        <taxon>Eukaryota</taxon>
        <taxon>Viridiplantae</taxon>
        <taxon>Streptophyta</taxon>
        <taxon>Embryophyta</taxon>
        <taxon>Tracheophyta</taxon>
        <taxon>Spermatophyta</taxon>
        <taxon>Magnoliopsida</taxon>
        <taxon>Liliopsida</taxon>
        <taxon>Poales</taxon>
        <taxon>Poaceae</taxon>
        <taxon>PACMAD clade</taxon>
        <taxon>Arundinoideae</taxon>
        <taxon>Arundineae</taxon>
        <taxon>Arundo</taxon>
    </lineage>
</organism>
<dbReference type="EMBL" id="GBRH01203425">
    <property type="protein sequence ID" value="JAD94470.1"/>
    <property type="molecule type" value="Transcribed_RNA"/>
</dbReference>
<dbReference type="AlphaFoldDB" id="A0A0A9E976"/>
<name>A0A0A9E976_ARUDO</name>
<accession>A0A0A9E976</accession>
<sequence length="98" mass="10926">MEWTWNNQWMTLICQTGKQIGSRNPLAWSSSIQIRMKQIHGASKLISNCCLLTASSGTPTLVLNLVTWKISSSLSHFLIEGNLNLWELGLAIWGTHAS</sequence>
<protein>
    <submittedName>
        <fullName evidence="1">Uncharacterized protein</fullName>
    </submittedName>
</protein>
<reference evidence="1" key="1">
    <citation type="submission" date="2014-09" db="EMBL/GenBank/DDBJ databases">
        <authorList>
            <person name="Magalhaes I.L.F."/>
            <person name="Oliveira U."/>
            <person name="Santos F.R."/>
            <person name="Vidigal T.H.D.A."/>
            <person name="Brescovit A.D."/>
            <person name="Santos A.J."/>
        </authorList>
    </citation>
    <scope>NUCLEOTIDE SEQUENCE</scope>
    <source>
        <tissue evidence="1">Shoot tissue taken approximately 20 cm above the soil surface</tissue>
    </source>
</reference>
<proteinExistence type="predicted"/>